<dbReference type="CDD" id="cd17909">
    <property type="entry name" value="CheC_ClassI"/>
    <property type="match status" value="1"/>
</dbReference>
<gene>
    <name evidence="4" type="ORF">L7E55_13330</name>
</gene>
<feature type="domain" description="CheC-like protein" evidence="3">
    <location>
        <begin position="13"/>
        <end position="44"/>
    </location>
</feature>
<dbReference type="Gene3D" id="3.40.1550.10">
    <property type="entry name" value="CheC-like"/>
    <property type="match status" value="1"/>
</dbReference>
<evidence type="ECO:0000256" key="1">
    <source>
        <dbReference type="ARBA" id="ARBA00022500"/>
    </source>
</evidence>
<dbReference type="AlphaFoldDB" id="A0A9X4JUI4"/>
<sequence>MLDKKVIPDVYIDALQEISNIGLGNAATALAELLDKKVDMAVPKAFFIDVEEIFNMVGGPEEVVSCVFLNVEGDVPGTVLFIFTEQSTYRLIEMLMGQGVGDVTELDVMGESAVSEIGNVLTGSFMNAIGGMTGLSMNTSVPMFAFDMFGAILSTSLVASGHWDDQVLFIETVFFQETDEIRGHFFMLPETGALNRLFEALGITEGA</sequence>
<comment type="caution">
    <text evidence="4">The sequence shown here is derived from an EMBL/GenBank/DDBJ whole genome shotgun (WGS) entry which is preliminary data.</text>
</comment>
<dbReference type="RefSeq" id="WP_277444780.1">
    <property type="nucleotide sequence ID" value="NZ_JAKOAV010000028.1"/>
</dbReference>
<evidence type="ECO:0000313" key="5">
    <source>
        <dbReference type="Proteomes" id="UP001154312"/>
    </source>
</evidence>
<keyword evidence="1" id="KW-0145">Chemotaxis</keyword>
<dbReference type="EMBL" id="JAKOAV010000028">
    <property type="protein sequence ID" value="MDF9409325.1"/>
    <property type="molecule type" value="Genomic_DNA"/>
</dbReference>
<proteinExistence type="predicted"/>
<evidence type="ECO:0000313" key="4">
    <source>
        <dbReference type="EMBL" id="MDF9409325.1"/>
    </source>
</evidence>
<dbReference type="InterPro" id="IPR050992">
    <property type="entry name" value="CheZ_family_phosphatases"/>
</dbReference>
<dbReference type="GO" id="GO:0006935">
    <property type="term" value="P:chemotaxis"/>
    <property type="evidence" value="ECO:0007669"/>
    <property type="project" value="UniProtKB-KW"/>
</dbReference>
<keyword evidence="2" id="KW-0378">Hydrolase</keyword>
<protein>
    <submittedName>
        <fullName evidence="4">Chemotaxis protein CheC</fullName>
    </submittedName>
</protein>
<organism evidence="4 5">
    <name type="scientific">Pelotomaculum isophthalicicum JI</name>
    <dbReference type="NCBI Taxonomy" id="947010"/>
    <lineage>
        <taxon>Bacteria</taxon>
        <taxon>Bacillati</taxon>
        <taxon>Bacillota</taxon>
        <taxon>Clostridia</taxon>
        <taxon>Eubacteriales</taxon>
        <taxon>Desulfotomaculaceae</taxon>
        <taxon>Pelotomaculum</taxon>
    </lineage>
</organism>
<dbReference type="PANTHER" id="PTHR43693:SF1">
    <property type="entry name" value="PROTEIN PHOSPHATASE CHEZ"/>
    <property type="match status" value="1"/>
</dbReference>
<dbReference type="PANTHER" id="PTHR43693">
    <property type="entry name" value="PROTEIN PHOSPHATASE CHEZ"/>
    <property type="match status" value="1"/>
</dbReference>
<keyword evidence="5" id="KW-1185">Reference proteome</keyword>
<reference evidence="4" key="1">
    <citation type="submission" date="2022-02" db="EMBL/GenBank/DDBJ databases">
        <authorList>
            <person name="Leng L."/>
        </authorList>
    </citation>
    <scope>NUCLEOTIDE SEQUENCE</scope>
    <source>
        <strain evidence="4">JI</strain>
    </source>
</reference>
<feature type="domain" description="CheC-like protein" evidence="3">
    <location>
        <begin position="109"/>
        <end position="142"/>
    </location>
</feature>
<evidence type="ECO:0000256" key="2">
    <source>
        <dbReference type="ARBA" id="ARBA00022801"/>
    </source>
</evidence>
<dbReference type="Pfam" id="PF04509">
    <property type="entry name" value="CheC"/>
    <property type="match status" value="2"/>
</dbReference>
<dbReference type="Proteomes" id="UP001154312">
    <property type="component" value="Unassembled WGS sequence"/>
</dbReference>
<evidence type="ECO:0000259" key="3">
    <source>
        <dbReference type="Pfam" id="PF04509"/>
    </source>
</evidence>
<accession>A0A9X4JUI4</accession>
<name>A0A9X4JUI4_9FIRM</name>
<dbReference type="GO" id="GO:0016787">
    <property type="term" value="F:hydrolase activity"/>
    <property type="evidence" value="ECO:0007669"/>
    <property type="project" value="UniProtKB-KW"/>
</dbReference>
<dbReference type="InterPro" id="IPR028976">
    <property type="entry name" value="CheC-like_sf"/>
</dbReference>
<dbReference type="SUPFAM" id="SSF103039">
    <property type="entry name" value="CheC-like"/>
    <property type="match status" value="1"/>
</dbReference>
<dbReference type="InterPro" id="IPR007597">
    <property type="entry name" value="CheC"/>
</dbReference>